<feature type="non-terminal residue" evidence="1">
    <location>
        <position position="1"/>
    </location>
</feature>
<evidence type="ECO:0000313" key="2">
    <source>
        <dbReference type="Proteomes" id="UP001162501"/>
    </source>
</evidence>
<reference evidence="1" key="1">
    <citation type="submission" date="2025-03" db="EMBL/GenBank/DDBJ databases">
        <authorList>
            <consortium name="ELIXIR-Norway"/>
            <consortium name="Elixir Norway"/>
        </authorList>
    </citation>
    <scope>NUCLEOTIDE SEQUENCE</scope>
</reference>
<dbReference type="EMBL" id="CATOBB020001122">
    <property type="protein sequence ID" value="CAM9234601.1"/>
    <property type="molecule type" value="Genomic_DNA"/>
</dbReference>
<dbReference type="Proteomes" id="UP001162501">
    <property type="component" value="Unassembled WGS sequence"/>
</dbReference>
<accession>A0ACB1KI51</accession>
<name>A0ACB1KI51_RANTA</name>
<organism evidence="1 2">
    <name type="scientific">Rangifer tarandus platyrhynchus</name>
    <name type="common">Svalbard reindeer</name>
    <dbReference type="NCBI Taxonomy" id="3082113"/>
    <lineage>
        <taxon>Eukaryota</taxon>
        <taxon>Metazoa</taxon>
        <taxon>Chordata</taxon>
        <taxon>Craniata</taxon>
        <taxon>Vertebrata</taxon>
        <taxon>Euteleostomi</taxon>
        <taxon>Mammalia</taxon>
        <taxon>Eutheria</taxon>
        <taxon>Laurasiatheria</taxon>
        <taxon>Artiodactyla</taxon>
        <taxon>Ruminantia</taxon>
        <taxon>Pecora</taxon>
        <taxon>Cervidae</taxon>
        <taxon>Odocoileinae</taxon>
        <taxon>Rangifer</taxon>
    </lineage>
</organism>
<sequence>MRLPHRGEMRPIPLQCMQSYSVIPFKQVRSFDLLNGSRDSPEEPCHQSTRTLRLKTYANFPDAPQEEASLSN</sequence>
<feature type="non-terminal residue" evidence="1">
    <location>
        <position position="72"/>
    </location>
</feature>
<gene>
    <name evidence="1" type="ORF">MRATA1EN22A_LOCUS30246</name>
</gene>
<proteinExistence type="predicted"/>
<evidence type="ECO:0000313" key="1">
    <source>
        <dbReference type="EMBL" id="CAM9234601.1"/>
    </source>
</evidence>
<protein>
    <submittedName>
        <fullName evidence="1">Uncharacterized protein</fullName>
    </submittedName>
</protein>
<comment type="caution">
    <text evidence="1">The sequence shown here is derived from an EMBL/GenBank/DDBJ whole genome shotgun (WGS) entry which is preliminary data.</text>
</comment>